<dbReference type="Proteomes" id="UP000274082">
    <property type="component" value="Chromosome 34"/>
</dbReference>
<dbReference type="Pfam" id="PF19420">
    <property type="entry name" value="DDAH_eukar"/>
    <property type="match status" value="1"/>
</dbReference>
<dbReference type="Proteomes" id="UP000601710">
    <property type="component" value="Chromosome 34"/>
</dbReference>
<reference evidence="4" key="6">
    <citation type="submission" date="2019-02" db="EMBL/GenBank/DDBJ databases">
        <title>FDA dAtabase for Regulatory Grade micrObial Sequences (FDA-ARGOS): Supporting development and validation of Infectious Disease Dx tests.</title>
        <authorList>
            <person name="Duncan R."/>
            <person name="Fisher C."/>
            <person name="Tallon L.J."/>
            <person name="Sadzewicz L."/>
            <person name="Sengamalay N."/>
            <person name="Ott S."/>
            <person name="Godinez A."/>
            <person name="Nagaraj S."/>
            <person name="Nadendla S."/>
            <person name="Sichtig H."/>
        </authorList>
    </citation>
    <scope>NUCLEOTIDE SEQUENCE</scope>
    <source>
        <strain evidence="5">FDAARGOS_360</strain>
        <strain evidence="4">FDAARGOS_361</strain>
    </source>
</reference>
<evidence type="ECO:0000313" key="2">
    <source>
        <dbReference type="EMBL" id="CAC5433923.1"/>
    </source>
</evidence>
<dbReference type="VEuPathDB" id="TriTrypDB:LdBPK_343250.1"/>
<dbReference type="Proteomes" id="UP000318447">
    <property type="component" value="Unassembled WGS sequence"/>
</dbReference>
<dbReference type="EMBL" id="RHLD01000015">
    <property type="protein sequence ID" value="TPP46773.1"/>
    <property type="molecule type" value="Genomic_DNA"/>
</dbReference>
<dbReference type="EMBL" id="RHLC01000004">
    <property type="protein sequence ID" value="TPP40233.1"/>
    <property type="molecule type" value="Genomic_DNA"/>
</dbReference>
<protein>
    <submittedName>
        <fullName evidence="4">Amidinotransferase family protein</fullName>
    </submittedName>
    <submittedName>
        <fullName evidence="1">Amidinotransferase, putative</fullName>
    </submittedName>
    <submittedName>
        <fullName evidence="2">Amidinotransferase_putative/GeneDB:LmjF.34.3470</fullName>
    </submittedName>
</protein>
<reference evidence="3" key="2">
    <citation type="submission" date="2011-01" db="EMBL/GenBank/DDBJ databases">
        <authorList>
            <person name="Zhao B.P."/>
            <person name="Ren Z.A."/>
            <person name="Li C.D."/>
        </authorList>
    </citation>
    <scope>NUCLEOTIDE SEQUENCE</scope>
    <source>
        <strain evidence="3">BPK282A1</strain>
    </source>
</reference>
<proteinExistence type="predicted"/>
<dbReference type="AlphaFoldDB" id="A0A3S7X8B2"/>
<keyword evidence="7" id="KW-1185">Reference proteome</keyword>
<evidence type="ECO:0000313" key="9">
    <source>
        <dbReference type="Proteomes" id="UP000318821"/>
    </source>
</evidence>
<dbReference type="VEuPathDB" id="TriTrypDB:LdCL_340041400"/>
<organism evidence="1 7">
    <name type="scientific">Leishmania donovani</name>
    <dbReference type="NCBI Taxonomy" id="5661"/>
    <lineage>
        <taxon>Eukaryota</taxon>
        <taxon>Discoba</taxon>
        <taxon>Euglenozoa</taxon>
        <taxon>Kinetoplastea</taxon>
        <taxon>Metakinetoplastina</taxon>
        <taxon>Trypanosomatida</taxon>
        <taxon>Trypanosomatidae</taxon>
        <taxon>Leishmaniinae</taxon>
        <taxon>Leishmania</taxon>
    </lineage>
</organism>
<dbReference type="PANTHER" id="PTHR43224:SF1">
    <property type="entry name" value="AMIDINOTRANSFERASE"/>
    <property type="match status" value="1"/>
</dbReference>
<evidence type="ECO:0000313" key="3">
    <source>
        <dbReference type="EMBL" id="CBZ37802.1"/>
    </source>
</evidence>
<keyword evidence="1" id="KW-0808">Transferase</keyword>
<accession>A0A3S7X8B2</accession>
<dbReference type="PANTHER" id="PTHR43224">
    <property type="entry name" value="AMIDINOTRANSFERASE"/>
    <property type="match status" value="1"/>
</dbReference>
<sequence>MTSVILVNPIAFGPNPKTKDNALIQSMHVGNAKADMDRSQVCALVTELESFFKVSCGVRTVVVHQSREPKLCRVTLEERGESVCVADSLSVHNVVDGNGVIQRHLVVFYPMNPFRQGELARKQLVNHITKAAEENAAIELIDLRPFEEEGKYLEGSGSLIFSPGGRYVYTAVSQRSHPDVLEALCRPENLNIPPENRFLLRCKNAIPHTNLLGWCGTGICAWAISSLVFDVEEEEVAFYDHLSAVYSCVLELSEAEVEKFAASALEVPVQPQSGSAGNAHYVLVISETALAGLTSKNRELLIDWYGEENVHTFYGEVLERRCGTSLPSCIAASYTLGSRPPLPSQPSTIELLRLGANS</sequence>
<reference evidence="6" key="3">
    <citation type="submission" date="2011-02" db="EMBL/GenBank/DDBJ databases">
        <title>Whole genome sequencing of Leishmania donovani clinical lines reveals dynamic variation related to drug resistance.</title>
        <authorList>
            <person name="Downing T."/>
            <person name="Imamura H."/>
            <person name="Sanders M."/>
            <person name="Decuypere S."/>
            <person name="Hertz-Fowler C."/>
            <person name="Clark T.G."/>
            <person name="Rijal S."/>
            <person name="Sundar S."/>
            <person name="Quail M.A."/>
            <person name="De Doncker S."/>
            <person name="Maes I."/>
            <person name="Vanaerschot M."/>
            <person name="Stark O."/>
            <person name="Schonian G."/>
            <person name="Dujardin J.C."/>
            <person name="Berriman M."/>
        </authorList>
    </citation>
    <scope>NUCLEOTIDE SEQUENCE [LARGE SCALE GENOMIC DNA]</scope>
    <source>
        <strain evidence="6">BPK282A1</strain>
    </source>
</reference>
<gene>
    <name evidence="5" type="ORF">CGC20_20865</name>
    <name evidence="4" type="ORF">CGC21_26935</name>
    <name evidence="3" type="ORF">LDBPK_343250</name>
    <name evidence="1" type="ORF">LdCL_340041400</name>
    <name evidence="2" type="ORF">LDHU3_34.5430</name>
</gene>
<reference evidence="2" key="8">
    <citation type="submission" date="2020-06" db="EMBL/GenBank/DDBJ databases">
        <authorList>
            <person name="Camacho E."/>
            <person name="Gonzalez-de la Fuente S."/>
            <person name="Rastrojo A."/>
            <person name="Peiro-Pastor R."/>
            <person name="Solana JC."/>
            <person name="Tabera L."/>
            <person name="Gamarro F."/>
            <person name="Carrasco-Ramiro F."/>
            <person name="Requena JM."/>
            <person name="Aguado B."/>
        </authorList>
    </citation>
    <scope>NUCLEOTIDE SEQUENCE</scope>
</reference>
<name>A0A3S7X8B2_LEIDO</name>
<evidence type="ECO:0000313" key="4">
    <source>
        <dbReference type="EMBL" id="TPP40233.1"/>
    </source>
</evidence>
<reference evidence="9" key="5">
    <citation type="submission" date="2019-02" db="EMBL/GenBank/DDBJ databases">
        <title>FDA dAtabase for Regulatory Grade micrObial Sequences (FDA-ARGOS): Supporting development and validation of Infectious Disease Dx tests.</title>
        <authorList>
            <person name="Duncan R."/>
            <person name="Fisher C."/>
            <person name="Tallon L."/>
            <person name="Sadzewicz L."/>
            <person name="Sengamalay N."/>
            <person name="Ott S."/>
            <person name="Godinez A."/>
            <person name="Nagaraj S."/>
            <person name="Vavikolanu K."/>
            <person name="Vyas G."/>
            <person name="Nadendla S."/>
            <person name="Aluvathingal J."/>
            <person name="Sichtig H."/>
        </authorList>
    </citation>
    <scope>NUCLEOTIDE SEQUENCE [LARGE SCALE GENOMIC DNA]</scope>
    <source>
        <strain evidence="9">FDAARGOS_360</strain>
    </source>
</reference>
<evidence type="ECO:0000313" key="1">
    <source>
        <dbReference type="EMBL" id="AYU82692.1"/>
    </source>
</evidence>
<evidence type="ECO:0000313" key="5">
    <source>
        <dbReference type="EMBL" id="TPP46773.1"/>
    </source>
</evidence>
<reference evidence="3 6" key="1">
    <citation type="journal article" date="2011" name="Genome Res.">
        <title>Whole genome sequencing of multiple Leishmania donovani clinical isolates provides insights into population structure and mechanisms of drug resistance.</title>
        <authorList>
            <person name="Downing T."/>
            <person name="Imamura H."/>
            <person name="Decuypere S."/>
            <person name="Clark T.G."/>
            <person name="Coombs G.H."/>
            <person name="Cotton J.A."/>
            <person name="Hilley J.D."/>
            <person name="de Doncker S."/>
            <person name="Maes I."/>
            <person name="Mottram J.C."/>
            <person name="Quail M.A."/>
            <person name="Rijal S."/>
            <person name="Sanders M."/>
            <person name="Schonian G."/>
            <person name="Stark O."/>
            <person name="Sundar S."/>
            <person name="Vanaerschot M."/>
            <person name="Hertz-Fowler C."/>
            <person name="Dujardin J.C."/>
            <person name="Berriman M."/>
        </authorList>
    </citation>
    <scope>NUCLEOTIDE SEQUENCE [LARGE SCALE GENOMIC DNA]</scope>
    <source>
        <strain evidence="3 6">BPK282A1</strain>
    </source>
</reference>
<dbReference type="Proteomes" id="UP000008980">
    <property type="component" value="Chromosome 34"/>
</dbReference>
<dbReference type="OMA" id="GTGICAW"/>
<dbReference type="EMBL" id="LR812654">
    <property type="protein sequence ID" value="CAC5433923.1"/>
    <property type="molecule type" value="Genomic_DNA"/>
</dbReference>
<dbReference type="VEuPathDB" id="TriTrypDB:LDHU3_34.5430"/>
<dbReference type="OrthoDB" id="14321at2759"/>
<evidence type="ECO:0000313" key="8">
    <source>
        <dbReference type="Proteomes" id="UP000318447"/>
    </source>
</evidence>
<dbReference type="Gene3D" id="3.75.10.10">
    <property type="entry name" value="L-arginine/glycine Amidinotransferase, Chain A"/>
    <property type="match status" value="1"/>
</dbReference>
<dbReference type="RefSeq" id="XP_003864484.1">
    <property type="nucleotide sequence ID" value="XM_003864436.1"/>
</dbReference>
<dbReference type="InterPro" id="IPR014541">
    <property type="entry name" value="Amdntrnsf_FN0238"/>
</dbReference>
<dbReference type="Proteomes" id="UP000318821">
    <property type="component" value="Unassembled WGS sequence"/>
</dbReference>
<reference evidence="8" key="7">
    <citation type="submission" date="2019-02" db="EMBL/GenBank/DDBJ databases">
        <title>FDA dAtabase for Regulatory Grade micrObial Sequences (FDA-ARGOS): Supporting development and validation of Infectious Disease Dx tests.</title>
        <authorList>
            <person name="Duncan R."/>
            <person name="Fisher C."/>
            <person name="Tallon L."/>
            <person name="Sadzewicz L."/>
            <person name="Sengamalay N."/>
            <person name="Ott S."/>
            <person name="Godinez A."/>
            <person name="Nagaraj S."/>
            <person name="Vavikolanu K."/>
            <person name="Nadendla S."/>
            <person name="Aluvathingal J."/>
            <person name="Sichtig H."/>
        </authorList>
    </citation>
    <scope>NUCLEOTIDE SEQUENCE [LARGE SCALE GENOMIC DNA]</scope>
    <source>
        <strain evidence="8">FDAARGOS_361</strain>
    </source>
</reference>
<dbReference type="GeneID" id="13387363"/>
<dbReference type="GO" id="GO:0016740">
    <property type="term" value="F:transferase activity"/>
    <property type="evidence" value="ECO:0007669"/>
    <property type="project" value="UniProtKB-KW"/>
</dbReference>
<dbReference type="EMBL" id="CP029533">
    <property type="protein sequence ID" value="AYU82692.1"/>
    <property type="molecule type" value="Genomic_DNA"/>
</dbReference>
<dbReference type="EMBL" id="FR799621">
    <property type="protein sequence ID" value="CBZ37802.1"/>
    <property type="molecule type" value="Genomic_DNA"/>
</dbReference>
<accession>E9BRC3</accession>
<reference evidence="1 7" key="4">
    <citation type="journal article" date="2018" name="Sci. Rep.">
        <title>A complete Leishmania donovani reference genome identifies novel genetic variations associated with virulence.</title>
        <authorList>
            <person name="Lypaczewski P."/>
            <person name="Hoshizaki J."/>
            <person name="Zhang W.-W."/>
            <person name="McCall L.-I."/>
            <person name="Torcivia-Rodriguez J."/>
            <person name="Simonyan V."/>
            <person name="Kaur A."/>
            <person name="Dewar K."/>
            <person name="Matlashewski G."/>
        </authorList>
    </citation>
    <scope>NUCLEOTIDE SEQUENCE [LARGE SCALE GENOMIC DNA]</scope>
    <source>
        <strain evidence="1 7">LdCL</strain>
    </source>
</reference>
<evidence type="ECO:0000313" key="7">
    <source>
        <dbReference type="Proteomes" id="UP000274082"/>
    </source>
</evidence>
<dbReference type="KEGG" id="ldo:LDBPK_343250"/>
<evidence type="ECO:0000313" key="6">
    <source>
        <dbReference type="Proteomes" id="UP000008980"/>
    </source>
</evidence>